<dbReference type="GO" id="GO:0007165">
    <property type="term" value="P:signal transduction"/>
    <property type="evidence" value="ECO:0007669"/>
    <property type="project" value="UniProtKB-KW"/>
</dbReference>
<proteinExistence type="inferred from homology"/>
<protein>
    <recommendedName>
        <fullName evidence="14">Methyl-accepting chemotaxis protein</fullName>
    </recommendedName>
</protein>
<dbReference type="Pfam" id="PF17201">
    <property type="entry name" value="Cache_3-Cache_2"/>
    <property type="match status" value="1"/>
</dbReference>
<dbReference type="InterPro" id="IPR029151">
    <property type="entry name" value="Sensor-like_sf"/>
</dbReference>
<keyword evidence="2 9" id="KW-0812">Transmembrane</keyword>
<feature type="compositionally biased region" description="Basic and acidic residues" evidence="8">
    <location>
        <begin position="458"/>
        <end position="467"/>
    </location>
</feature>
<dbReference type="InterPro" id="IPR033462">
    <property type="entry name" value="Cache_3-Cache_2"/>
</dbReference>
<keyword evidence="13" id="KW-1185">Reference proteome</keyword>
<evidence type="ECO:0000256" key="3">
    <source>
        <dbReference type="ARBA" id="ARBA00022989"/>
    </source>
</evidence>
<dbReference type="FunFam" id="1.10.287.950:FF:000001">
    <property type="entry name" value="Methyl-accepting chemotaxis sensory transducer"/>
    <property type="match status" value="1"/>
</dbReference>
<dbReference type="InterPro" id="IPR003660">
    <property type="entry name" value="HAMP_dom"/>
</dbReference>
<accession>A0A2U2N0H8</accession>
<dbReference type="PROSITE" id="PS50111">
    <property type="entry name" value="CHEMOTAXIS_TRANSDUC_2"/>
    <property type="match status" value="1"/>
</dbReference>
<comment type="subcellular location">
    <subcellularLocation>
        <location evidence="1">Membrane</location>
        <topology evidence="1">Multi-pass membrane protein</topology>
    </subcellularLocation>
</comment>
<dbReference type="PANTHER" id="PTHR32089:SF119">
    <property type="entry name" value="METHYL-ACCEPTING CHEMOTAXIS PROTEIN CTPL"/>
    <property type="match status" value="1"/>
</dbReference>
<evidence type="ECO:0000256" key="8">
    <source>
        <dbReference type="SAM" id="MobiDB-lite"/>
    </source>
</evidence>
<dbReference type="Gene3D" id="1.10.287.950">
    <property type="entry name" value="Methyl-accepting chemotaxis protein"/>
    <property type="match status" value="1"/>
</dbReference>
<evidence type="ECO:0000256" key="5">
    <source>
        <dbReference type="ARBA" id="ARBA00023224"/>
    </source>
</evidence>
<feature type="transmembrane region" description="Helical" evidence="9">
    <location>
        <begin position="318"/>
        <end position="341"/>
    </location>
</feature>
<dbReference type="PANTHER" id="PTHR32089">
    <property type="entry name" value="METHYL-ACCEPTING CHEMOTAXIS PROTEIN MCPB"/>
    <property type="match status" value="1"/>
</dbReference>
<dbReference type="SUPFAM" id="SSF58104">
    <property type="entry name" value="Methyl-accepting chemotaxis protein (MCP) signaling domain"/>
    <property type="match status" value="1"/>
</dbReference>
<dbReference type="GO" id="GO:0016020">
    <property type="term" value="C:membrane"/>
    <property type="evidence" value="ECO:0007669"/>
    <property type="project" value="UniProtKB-SubCell"/>
</dbReference>
<gene>
    <name evidence="12" type="ORF">DEM34_11885</name>
</gene>
<dbReference type="CDD" id="cd11386">
    <property type="entry name" value="MCP_signal"/>
    <property type="match status" value="1"/>
</dbReference>
<evidence type="ECO:0000256" key="1">
    <source>
        <dbReference type="ARBA" id="ARBA00004141"/>
    </source>
</evidence>
<dbReference type="Proteomes" id="UP000245474">
    <property type="component" value="Unassembled WGS sequence"/>
</dbReference>
<dbReference type="Pfam" id="PF00672">
    <property type="entry name" value="HAMP"/>
    <property type="match status" value="1"/>
</dbReference>
<evidence type="ECO:0000259" key="10">
    <source>
        <dbReference type="PROSITE" id="PS50111"/>
    </source>
</evidence>
<evidence type="ECO:0000256" key="6">
    <source>
        <dbReference type="ARBA" id="ARBA00029447"/>
    </source>
</evidence>
<evidence type="ECO:0000256" key="2">
    <source>
        <dbReference type="ARBA" id="ARBA00022692"/>
    </source>
</evidence>
<keyword evidence="5 7" id="KW-0807">Transducer</keyword>
<evidence type="ECO:0000256" key="9">
    <source>
        <dbReference type="SAM" id="Phobius"/>
    </source>
</evidence>
<evidence type="ECO:0000313" key="13">
    <source>
        <dbReference type="Proteomes" id="UP000245474"/>
    </source>
</evidence>
<keyword evidence="3 9" id="KW-1133">Transmembrane helix</keyword>
<comment type="similarity">
    <text evidence="6">Belongs to the methyl-accepting chemotaxis (MCP) protein family.</text>
</comment>
<evidence type="ECO:0000256" key="4">
    <source>
        <dbReference type="ARBA" id="ARBA00023136"/>
    </source>
</evidence>
<dbReference type="AlphaFoldDB" id="A0A2U2N0H8"/>
<dbReference type="Pfam" id="PF00015">
    <property type="entry name" value="MCPsignal"/>
    <property type="match status" value="1"/>
</dbReference>
<keyword evidence="4 9" id="KW-0472">Membrane</keyword>
<dbReference type="SUPFAM" id="SSF103190">
    <property type="entry name" value="Sensory domain-like"/>
    <property type="match status" value="1"/>
</dbReference>
<evidence type="ECO:0000256" key="7">
    <source>
        <dbReference type="PROSITE-ProRule" id="PRU00284"/>
    </source>
</evidence>
<name>A0A2U2N0H8_9GAMM</name>
<feature type="domain" description="HAMP" evidence="11">
    <location>
        <begin position="342"/>
        <end position="398"/>
    </location>
</feature>
<evidence type="ECO:0000313" key="12">
    <source>
        <dbReference type="EMBL" id="PWG62479.1"/>
    </source>
</evidence>
<evidence type="ECO:0008006" key="14">
    <source>
        <dbReference type="Google" id="ProtNLM"/>
    </source>
</evidence>
<sequence length="675" mass="73024">MKLLQRQGMAVQVTAALLVAVVVIMGVLVVFASTFSQRSMLAEKEGEMRQQVRVLDTMLEFYYEVLESRANEYARVFAADFPGELTRDTSERVTIGDYRAPVMRHDGEVLNLDFSTVDAFARQTGGNATVFVRYEDDFLRVTTSLKKEDGSRAIGTLLGQSHPGYRQLMAGEPYIGRARLFGRDYMTRYDPVLDRRGEVIGILYVGVDYTAEFADLRQSIAGLTFGESGRAFAVDRTSAEAPVVLHAEEQRLGSALAEAGMGAGEDTVSRLRGDEGGVFRYAGAGSEWLMAHQPVDGWGWTIAARGALDDFQAAGARLGWLLAGAGVIAGVLLVAVGGLTLRRMLRPLDALGRQVRRVGEGDLTVDFRRLEDEGNRNELRRMEDSLAAMTADFRKLIGEVVGAAQQLASAAGQMLETTRQSAQGAERQQSEADQVGTAMNEMAQTVQEVARNAAEAAEAAKEADGRAGDGQQTVERTAEAIRRFAEQISGVAGTIREVEQGSERIGGVVDLINGISEQTNLLALNAAIEAARAGEQGRGFAVVAEEVRSLANRTQEATKEIQGTVESLQRLGREASERMTEGEATGRRTAEHAEEAGEALQAIAESVSHITRLNQQIATAAEEQSQVAEEINRSVVSIRDVSAETAEGAAQSRDAGDNVARLADDLRERVARFRT</sequence>
<dbReference type="GO" id="GO:0006935">
    <property type="term" value="P:chemotaxis"/>
    <property type="evidence" value="ECO:0007669"/>
    <property type="project" value="UniProtKB-ARBA"/>
</dbReference>
<dbReference type="InterPro" id="IPR004089">
    <property type="entry name" value="MCPsignal_dom"/>
</dbReference>
<organism evidence="12 13">
    <name type="scientific">Sediminicurvatus halobius</name>
    <dbReference type="NCBI Taxonomy" id="2182432"/>
    <lineage>
        <taxon>Bacteria</taxon>
        <taxon>Pseudomonadati</taxon>
        <taxon>Pseudomonadota</taxon>
        <taxon>Gammaproteobacteria</taxon>
        <taxon>Chromatiales</taxon>
        <taxon>Ectothiorhodospiraceae</taxon>
        <taxon>Sediminicurvatus</taxon>
    </lineage>
</organism>
<dbReference type="SMART" id="SM00283">
    <property type="entry name" value="MA"/>
    <property type="match status" value="1"/>
</dbReference>
<comment type="caution">
    <text evidence="12">The sequence shown here is derived from an EMBL/GenBank/DDBJ whole genome shotgun (WGS) entry which is preliminary data.</text>
</comment>
<dbReference type="PROSITE" id="PS50885">
    <property type="entry name" value="HAMP"/>
    <property type="match status" value="1"/>
</dbReference>
<dbReference type="RefSeq" id="WP_109679037.1">
    <property type="nucleotide sequence ID" value="NZ_CP086615.1"/>
</dbReference>
<dbReference type="EMBL" id="QFFI01000018">
    <property type="protein sequence ID" value="PWG62479.1"/>
    <property type="molecule type" value="Genomic_DNA"/>
</dbReference>
<dbReference type="Gene3D" id="3.30.450.20">
    <property type="entry name" value="PAS domain"/>
    <property type="match status" value="1"/>
</dbReference>
<dbReference type="OrthoDB" id="9781845at2"/>
<evidence type="ECO:0000259" key="11">
    <source>
        <dbReference type="PROSITE" id="PS50885"/>
    </source>
</evidence>
<feature type="region of interest" description="Disordered" evidence="8">
    <location>
        <begin position="452"/>
        <end position="472"/>
    </location>
</feature>
<feature type="domain" description="Methyl-accepting transducer" evidence="10">
    <location>
        <begin position="403"/>
        <end position="639"/>
    </location>
</feature>
<reference evidence="12 13" key="1">
    <citation type="submission" date="2018-05" db="EMBL/GenBank/DDBJ databases">
        <title>Spiribacter halobius sp. nov., a moderately halophilic bacterium isolated from marine solar saltern.</title>
        <authorList>
            <person name="Zheng W.-S."/>
            <person name="Lu D.-C."/>
            <person name="Du Z.-J."/>
        </authorList>
    </citation>
    <scope>NUCLEOTIDE SEQUENCE [LARGE SCALE GENOMIC DNA]</scope>
    <source>
        <strain evidence="12 13">E85</strain>
    </source>
</reference>
<feature type="region of interest" description="Disordered" evidence="8">
    <location>
        <begin position="572"/>
        <end position="594"/>
    </location>
</feature>
<dbReference type="SMART" id="SM00304">
    <property type="entry name" value="HAMP"/>
    <property type="match status" value="2"/>
</dbReference>